<dbReference type="AlphaFoldDB" id="A0A0D0CGA2"/>
<evidence type="ECO:0000313" key="3">
    <source>
        <dbReference type="Proteomes" id="UP000054538"/>
    </source>
</evidence>
<keyword evidence="3" id="KW-1185">Reference proteome</keyword>
<feature type="compositionally biased region" description="Polar residues" evidence="1">
    <location>
        <begin position="13"/>
        <end position="31"/>
    </location>
</feature>
<reference evidence="2 3" key="1">
    <citation type="submission" date="2014-04" db="EMBL/GenBank/DDBJ databases">
        <authorList>
            <consortium name="DOE Joint Genome Institute"/>
            <person name="Kuo A."/>
            <person name="Kohler A."/>
            <person name="Jargeat P."/>
            <person name="Nagy L.G."/>
            <person name="Floudas D."/>
            <person name="Copeland A."/>
            <person name="Barry K.W."/>
            <person name="Cichocki N."/>
            <person name="Veneault-Fourrey C."/>
            <person name="LaButti K."/>
            <person name="Lindquist E.A."/>
            <person name="Lipzen A."/>
            <person name="Lundell T."/>
            <person name="Morin E."/>
            <person name="Murat C."/>
            <person name="Sun H."/>
            <person name="Tunlid A."/>
            <person name="Henrissat B."/>
            <person name="Grigoriev I.V."/>
            <person name="Hibbett D.S."/>
            <person name="Martin F."/>
            <person name="Nordberg H.P."/>
            <person name="Cantor M.N."/>
            <person name="Hua S.X."/>
        </authorList>
    </citation>
    <scope>NUCLEOTIDE SEQUENCE [LARGE SCALE GENOMIC DNA]</scope>
    <source>
        <strain evidence="2 3">Ve08.2h10</strain>
    </source>
</reference>
<organism evidence="2 3">
    <name type="scientific">Paxillus rubicundulus Ve08.2h10</name>
    <dbReference type="NCBI Taxonomy" id="930991"/>
    <lineage>
        <taxon>Eukaryota</taxon>
        <taxon>Fungi</taxon>
        <taxon>Dikarya</taxon>
        <taxon>Basidiomycota</taxon>
        <taxon>Agaricomycotina</taxon>
        <taxon>Agaricomycetes</taxon>
        <taxon>Agaricomycetidae</taxon>
        <taxon>Boletales</taxon>
        <taxon>Paxilineae</taxon>
        <taxon>Paxillaceae</taxon>
        <taxon>Paxillus</taxon>
    </lineage>
</organism>
<dbReference type="EMBL" id="KN825735">
    <property type="protein sequence ID" value="KIK81757.1"/>
    <property type="molecule type" value="Genomic_DNA"/>
</dbReference>
<reference evidence="3" key="2">
    <citation type="submission" date="2015-01" db="EMBL/GenBank/DDBJ databases">
        <title>Evolutionary Origins and Diversification of the Mycorrhizal Mutualists.</title>
        <authorList>
            <consortium name="DOE Joint Genome Institute"/>
            <consortium name="Mycorrhizal Genomics Consortium"/>
            <person name="Kohler A."/>
            <person name="Kuo A."/>
            <person name="Nagy L.G."/>
            <person name="Floudas D."/>
            <person name="Copeland A."/>
            <person name="Barry K.W."/>
            <person name="Cichocki N."/>
            <person name="Veneault-Fourrey C."/>
            <person name="LaButti K."/>
            <person name="Lindquist E.A."/>
            <person name="Lipzen A."/>
            <person name="Lundell T."/>
            <person name="Morin E."/>
            <person name="Murat C."/>
            <person name="Riley R."/>
            <person name="Ohm R."/>
            <person name="Sun H."/>
            <person name="Tunlid A."/>
            <person name="Henrissat B."/>
            <person name="Grigoriev I.V."/>
            <person name="Hibbett D.S."/>
            <person name="Martin F."/>
        </authorList>
    </citation>
    <scope>NUCLEOTIDE SEQUENCE [LARGE SCALE GENOMIC DNA]</scope>
    <source>
        <strain evidence="3">Ve08.2h10</strain>
    </source>
</reference>
<proteinExistence type="predicted"/>
<accession>A0A0D0CGA2</accession>
<evidence type="ECO:0000256" key="1">
    <source>
        <dbReference type="SAM" id="MobiDB-lite"/>
    </source>
</evidence>
<evidence type="ECO:0000313" key="2">
    <source>
        <dbReference type="EMBL" id="KIK81757.1"/>
    </source>
</evidence>
<gene>
    <name evidence="2" type="ORF">PAXRUDRAFT_744747</name>
</gene>
<dbReference type="HOGENOM" id="CLU_2400356_0_0_1"/>
<dbReference type="InParanoid" id="A0A0D0CGA2"/>
<dbReference type="Proteomes" id="UP000054538">
    <property type="component" value="Unassembled WGS sequence"/>
</dbReference>
<protein>
    <submittedName>
        <fullName evidence="2">Uncharacterized protein</fullName>
    </submittedName>
</protein>
<name>A0A0D0CGA2_9AGAM</name>
<feature type="region of interest" description="Disordered" evidence="1">
    <location>
        <begin position="1"/>
        <end position="32"/>
    </location>
</feature>
<sequence>MGAFEACNEKKPSSSPIKYQSEAQISGNSDKGSMKAELQAQILTVPIEAIPPMSQVTRSFEASKLRLSRSHSDLVELSVRVLTLAHPIQVTMA</sequence>